<accession>A0A1I7LW62</accession>
<gene>
    <name evidence="1" type="ORF">SAMN05216552_104037</name>
</gene>
<proteinExistence type="predicted"/>
<dbReference type="STRING" id="1035707.SAMN05216552_104037"/>
<sequence length="151" mass="16387">MNARIARTGRAGAPAQVEQIERGEIHGVQNAELESKSRLLLSPAEAALSLPPSTELPNAVAPLTDILGARLTVDNPAWSGDPVPGMRMLQKTLVEASLRMSEEVRPDLLNAISLVEKAVQMRLRWQQMRRSEAEAEAGLVADDEERACEPG</sequence>
<dbReference type="OrthoDB" id="8720389at2"/>
<dbReference type="EMBL" id="FPBO01000040">
    <property type="protein sequence ID" value="SFV13899.1"/>
    <property type="molecule type" value="Genomic_DNA"/>
</dbReference>
<keyword evidence="2" id="KW-1185">Reference proteome</keyword>
<dbReference type="AlphaFoldDB" id="A0A1I7LW62"/>
<name>A0A1I7LW62_9BURK</name>
<dbReference type="RefSeq" id="WP_093559694.1">
    <property type="nucleotide sequence ID" value="NZ_FPBO01000040.1"/>
</dbReference>
<protein>
    <submittedName>
        <fullName evidence="1">Uncharacterized protein</fullName>
    </submittedName>
</protein>
<dbReference type="Proteomes" id="UP000199391">
    <property type="component" value="Unassembled WGS sequence"/>
</dbReference>
<evidence type="ECO:0000313" key="1">
    <source>
        <dbReference type="EMBL" id="SFV13899.1"/>
    </source>
</evidence>
<organism evidence="1 2">
    <name type="scientific">Pseudoduganella namucuonensis</name>
    <dbReference type="NCBI Taxonomy" id="1035707"/>
    <lineage>
        <taxon>Bacteria</taxon>
        <taxon>Pseudomonadati</taxon>
        <taxon>Pseudomonadota</taxon>
        <taxon>Betaproteobacteria</taxon>
        <taxon>Burkholderiales</taxon>
        <taxon>Oxalobacteraceae</taxon>
        <taxon>Telluria group</taxon>
        <taxon>Pseudoduganella</taxon>
    </lineage>
</organism>
<evidence type="ECO:0000313" key="2">
    <source>
        <dbReference type="Proteomes" id="UP000199391"/>
    </source>
</evidence>
<reference evidence="2" key="1">
    <citation type="submission" date="2016-10" db="EMBL/GenBank/DDBJ databases">
        <authorList>
            <person name="Varghese N."/>
            <person name="Submissions S."/>
        </authorList>
    </citation>
    <scope>NUCLEOTIDE SEQUENCE [LARGE SCALE GENOMIC DNA]</scope>
    <source>
        <strain evidence="2">CGMCC 1.11014</strain>
    </source>
</reference>